<dbReference type="AlphaFoldDB" id="A0A9Q1JXD1"/>
<dbReference type="InterPro" id="IPR036028">
    <property type="entry name" value="SH3-like_dom_sf"/>
</dbReference>
<dbReference type="PROSITE" id="PS50002">
    <property type="entry name" value="SH3"/>
    <property type="match status" value="1"/>
</dbReference>
<dbReference type="EMBL" id="JAKOGI010000595">
    <property type="protein sequence ID" value="KAJ8432633.1"/>
    <property type="molecule type" value="Genomic_DNA"/>
</dbReference>
<sequence length="202" mass="22353">MRLEEAISAAIFVILKGRVITGFEPTNRSFADCLSHLANPIGPWPLYSPQSHGLGTWDRGKVPLAVLVNAERSFHRNVLTVLDKLHAQMMRMEQSNISCSSPDAMKSHLNTPETKGNTGLNGNKRHRENKDRTCFVAKVVIPFDAEVEGELSLSVDDTVVVQQVAPGGWSKGESNGKTGWFPSPYVRKLEEDPKDKMTSPKQ</sequence>
<protein>
    <recommendedName>
        <fullName evidence="4">SH3 domain-containing protein</fullName>
    </recommendedName>
</protein>
<gene>
    <name evidence="5" type="ORF">Cgig2_033506</name>
</gene>
<dbReference type="InterPro" id="IPR001452">
    <property type="entry name" value="SH3_domain"/>
</dbReference>
<dbReference type="SUPFAM" id="SSF50044">
    <property type="entry name" value="SH3-domain"/>
    <property type="match status" value="1"/>
</dbReference>
<accession>A0A9Q1JXD1</accession>
<dbReference type="PANTHER" id="PTHR46026:SF1">
    <property type="entry name" value="RHO-TYPE GUANINE NUCLEOTIDE EXCHANGE FACTOR, ISOFORM F"/>
    <property type="match status" value="1"/>
</dbReference>
<evidence type="ECO:0000256" key="2">
    <source>
        <dbReference type="PROSITE-ProRule" id="PRU00192"/>
    </source>
</evidence>
<reference evidence="5" key="1">
    <citation type="submission" date="2022-04" db="EMBL/GenBank/DDBJ databases">
        <title>Carnegiea gigantea Genome sequencing and assembly v2.</title>
        <authorList>
            <person name="Copetti D."/>
            <person name="Sanderson M.J."/>
            <person name="Burquez A."/>
            <person name="Wojciechowski M.F."/>
        </authorList>
    </citation>
    <scope>NUCLEOTIDE SEQUENCE</scope>
    <source>
        <strain evidence="5">SGP5-SGP5p</strain>
        <tissue evidence="5">Aerial part</tissue>
    </source>
</reference>
<dbReference type="Proteomes" id="UP001153076">
    <property type="component" value="Unassembled WGS sequence"/>
</dbReference>
<keyword evidence="6" id="KW-1185">Reference proteome</keyword>
<dbReference type="OrthoDB" id="6019202at2759"/>
<feature type="region of interest" description="Disordered" evidence="3">
    <location>
        <begin position="166"/>
        <end position="202"/>
    </location>
</feature>
<dbReference type="GO" id="GO:0005737">
    <property type="term" value="C:cytoplasm"/>
    <property type="evidence" value="ECO:0007669"/>
    <property type="project" value="TreeGrafter"/>
</dbReference>
<dbReference type="Pfam" id="PF14604">
    <property type="entry name" value="SH3_9"/>
    <property type="match status" value="1"/>
</dbReference>
<name>A0A9Q1JXD1_9CARY</name>
<comment type="caution">
    <text evidence="5">The sequence shown here is derived from an EMBL/GenBank/DDBJ whole genome shotgun (WGS) entry which is preliminary data.</text>
</comment>
<evidence type="ECO:0000256" key="1">
    <source>
        <dbReference type="ARBA" id="ARBA00022443"/>
    </source>
</evidence>
<dbReference type="PANTHER" id="PTHR46026">
    <property type="entry name" value="RHO-TYPE GUANINE NUCLEOTIDE EXCHANGE FACTOR, ISOFORM F"/>
    <property type="match status" value="1"/>
</dbReference>
<evidence type="ECO:0000256" key="3">
    <source>
        <dbReference type="SAM" id="MobiDB-lite"/>
    </source>
</evidence>
<feature type="domain" description="SH3" evidence="4">
    <location>
        <begin position="132"/>
        <end position="191"/>
    </location>
</feature>
<proteinExistence type="predicted"/>
<evidence type="ECO:0000313" key="6">
    <source>
        <dbReference type="Proteomes" id="UP001153076"/>
    </source>
</evidence>
<dbReference type="Gene3D" id="2.30.30.40">
    <property type="entry name" value="SH3 Domains"/>
    <property type="match status" value="1"/>
</dbReference>
<evidence type="ECO:0000259" key="4">
    <source>
        <dbReference type="PROSITE" id="PS50002"/>
    </source>
</evidence>
<dbReference type="GO" id="GO:0005085">
    <property type="term" value="F:guanyl-nucleotide exchange factor activity"/>
    <property type="evidence" value="ECO:0007669"/>
    <property type="project" value="TreeGrafter"/>
</dbReference>
<organism evidence="5 6">
    <name type="scientific">Carnegiea gigantea</name>
    <dbReference type="NCBI Taxonomy" id="171969"/>
    <lineage>
        <taxon>Eukaryota</taxon>
        <taxon>Viridiplantae</taxon>
        <taxon>Streptophyta</taxon>
        <taxon>Embryophyta</taxon>
        <taxon>Tracheophyta</taxon>
        <taxon>Spermatophyta</taxon>
        <taxon>Magnoliopsida</taxon>
        <taxon>eudicotyledons</taxon>
        <taxon>Gunneridae</taxon>
        <taxon>Pentapetalae</taxon>
        <taxon>Caryophyllales</taxon>
        <taxon>Cactineae</taxon>
        <taxon>Cactaceae</taxon>
        <taxon>Cactoideae</taxon>
        <taxon>Echinocereeae</taxon>
        <taxon>Carnegiea</taxon>
    </lineage>
</organism>
<keyword evidence="1 2" id="KW-0728">SH3 domain</keyword>
<evidence type="ECO:0000313" key="5">
    <source>
        <dbReference type="EMBL" id="KAJ8432633.1"/>
    </source>
</evidence>
<dbReference type="SMART" id="SM00326">
    <property type="entry name" value="SH3"/>
    <property type="match status" value="1"/>
</dbReference>
<feature type="compositionally biased region" description="Basic and acidic residues" evidence="3">
    <location>
        <begin position="187"/>
        <end position="202"/>
    </location>
</feature>